<evidence type="ECO:0000313" key="2">
    <source>
        <dbReference type="EMBL" id="CDW87532.1"/>
    </source>
</evidence>
<dbReference type="EMBL" id="CCKQ01015702">
    <property type="protein sequence ID" value="CDW87532.1"/>
    <property type="molecule type" value="Genomic_DNA"/>
</dbReference>
<keyword evidence="3" id="KW-1185">Reference proteome</keyword>
<protein>
    <submittedName>
        <fullName evidence="2">Uncharacterized protein</fullName>
    </submittedName>
</protein>
<keyword evidence="1" id="KW-0175">Coiled coil</keyword>
<sequence length="921" mass="109094">MESQDAKDLRKQISGLITFNQLDENSALLSFDFQMQKKQFDEYQIQRTQYSQLVVILDASAKMDEAQFSIIKEKLKLFLKAYEKENPLRPSPILLACNDKIVRLKYTKAEIFNAELDGTSRGKFYAVTDVLSQLFHNDQMYKEMFEERISNFMRDALIQTRIQDGLLIRFGQIQIYLDTVQQFKEYYQCFKDGIVVMTNDLDFIQSKDLLRRFQVAVEVFQKPFKLIKVNYEPERKFVIVRDHHYIYSSIMRMDLNQSPDLILHEAQQALQKLSQKARISMNDIKQTQYLFEKSLLNHYLQEMVKIISNNLNLREFFPEDWIQLQVIKNKIILRKQQMSNRIYLDEIKASIDNVVVQEYLDYLSYCNGLQYIQIIYRKSTMQKYSKLVEILKSNISSKISSITEDVYSAFDAQENTICVNLSFLDKQFLQGLKKISTSKKTVYSAKVQKQEQQPLYVKKKSDSNNLPIQIKQQNEIQQEKIVEQQKSNEEQNQNNPSIIQQIQVKNDEHQQEKEIHFNELQLNVNDQKHLAEEIQKEVDLEKLSNKEKVQNAILDEQFQDSKIMKVINNPKQEIIMENQKTLIDIKKNLLKCESFFPTQKQKKDKNLELDKEQKIKQEEKVIDQVPKQQVPPVAAAAKYNKFLEEEKGNQIQEEQSQFNYNFEQLYDSTSKVCQQCHLIQDQRLQFNNQTNIKKRLDQTIFSIDFNSKNKVNQKPIIRFTQSHQYQPSNEEIKQYSQCNDKCPCPKECMLEYKMAAENYSNLVLNNLPIKLKYKEWLLMEKYREGIRQESLYLLHTPEIVEYYKMTLIVQQDVVFNPFNGRIFKIYKKDKSDIRLSNDNAGKIVKQRLPNIAEAKTKEMSRYICKNQKQVDAVLICLEDFLVESQQTQRNLDTLIVQDDDVAHVVDKIFKEFITIFTFSNY</sequence>
<accession>A0A078B2T4</accession>
<evidence type="ECO:0000256" key="1">
    <source>
        <dbReference type="SAM" id="Coils"/>
    </source>
</evidence>
<organism evidence="2 3">
    <name type="scientific">Stylonychia lemnae</name>
    <name type="common">Ciliate</name>
    <dbReference type="NCBI Taxonomy" id="5949"/>
    <lineage>
        <taxon>Eukaryota</taxon>
        <taxon>Sar</taxon>
        <taxon>Alveolata</taxon>
        <taxon>Ciliophora</taxon>
        <taxon>Intramacronucleata</taxon>
        <taxon>Spirotrichea</taxon>
        <taxon>Stichotrichia</taxon>
        <taxon>Sporadotrichida</taxon>
        <taxon>Oxytrichidae</taxon>
        <taxon>Stylonychinae</taxon>
        <taxon>Stylonychia</taxon>
    </lineage>
</organism>
<reference evidence="2 3" key="1">
    <citation type="submission" date="2014-06" db="EMBL/GenBank/DDBJ databases">
        <authorList>
            <person name="Swart Estienne"/>
        </authorList>
    </citation>
    <scope>NUCLEOTIDE SEQUENCE [LARGE SCALE GENOMIC DNA]</scope>
    <source>
        <strain evidence="2 3">130c</strain>
    </source>
</reference>
<proteinExistence type="predicted"/>
<evidence type="ECO:0000313" key="3">
    <source>
        <dbReference type="Proteomes" id="UP000039865"/>
    </source>
</evidence>
<gene>
    <name evidence="2" type="primary">Contig9636.g10301</name>
    <name evidence="2" type="ORF">STYLEM_16638</name>
</gene>
<dbReference type="InParanoid" id="A0A078B2T4"/>
<feature type="coiled-coil region" evidence="1">
    <location>
        <begin position="474"/>
        <end position="537"/>
    </location>
</feature>
<dbReference type="AlphaFoldDB" id="A0A078B2T4"/>
<name>A0A078B2T4_STYLE</name>
<dbReference type="Proteomes" id="UP000039865">
    <property type="component" value="Unassembled WGS sequence"/>
</dbReference>